<evidence type="ECO:0000256" key="1">
    <source>
        <dbReference type="SAM" id="SignalP"/>
    </source>
</evidence>
<dbReference type="RefSeq" id="WP_279524504.1">
    <property type="nucleotide sequence ID" value="NZ_JARVII010000014.1"/>
</dbReference>
<gene>
    <name evidence="2" type="ORF">QB898_07950</name>
</gene>
<evidence type="ECO:0000313" key="3">
    <source>
        <dbReference type="Proteomes" id="UP001237156"/>
    </source>
</evidence>
<dbReference type="Pfam" id="PF10670">
    <property type="entry name" value="DUF4198"/>
    <property type="match status" value="1"/>
</dbReference>
<sequence>MKQRHLNALLLALAGSLLAPAAAQAHEIWLARIHGQPTVMYGHEESDTDPYDPITINEARAYKNGKPEEVTIVRHYTQRFATLKAEAPGLLTFTKEGGIWSKTKDGKWHNLAKDQLPNPADAERSMHARGFSAAYLNKREPVTKLGYELEIVPETNPAKLLPGEKLPVQVLYRGQPLADAKVTSNAFDHEAQKATTDAQGRATLTVARSGLNVISVNHAVAYPDPKKADKDITLFTLTFEVAGGGHDH</sequence>
<keyword evidence="3" id="KW-1185">Reference proteome</keyword>
<feature type="signal peptide" evidence="1">
    <location>
        <begin position="1"/>
        <end position="25"/>
    </location>
</feature>
<protein>
    <submittedName>
        <fullName evidence="2">DUF4198 domain-containing protein</fullName>
    </submittedName>
</protein>
<dbReference type="Proteomes" id="UP001237156">
    <property type="component" value="Unassembled WGS sequence"/>
</dbReference>
<keyword evidence="1" id="KW-0732">Signal</keyword>
<reference evidence="2 3" key="1">
    <citation type="submission" date="2023-04" db="EMBL/GenBank/DDBJ databases">
        <title>Ottowia paracancer sp. nov., isolated from human stomach.</title>
        <authorList>
            <person name="Song Y."/>
        </authorList>
    </citation>
    <scope>NUCLEOTIDE SEQUENCE [LARGE SCALE GENOMIC DNA]</scope>
    <source>
        <strain evidence="2 3">10c7w1</strain>
    </source>
</reference>
<accession>A0AAW6RNV1</accession>
<name>A0AAW6RNV1_9BURK</name>
<comment type="caution">
    <text evidence="2">The sequence shown here is derived from an EMBL/GenBank/DDBJ whole genome shotgun (WGS) entry which is preliminary data.</text>
</comment>
<dbReference type="InterPro" id="IPR019613">
    <property type="entry name" value="DUF4198"/>
</dbReference>
<dbReference type="EMBL" id="JARVII010000014">
    <property type="protein sequence ID" value="MDG9699642.1"/>
    <property type="molecule type" value="Genomic_DNA"/>
</dbReference>
<proteinExistence type="predicted"/>
<evidence type="ECO:0000313" key="2">
    <source>
        <dbReference type="EMBL" id="MDG9699642.1"/>
    </source>
</evidence>
<organism evidence="2 3">
    <name type="scientific">Ottowia cancrivicina</name>
    <dbReference type="NCBI Taxonomy" id="3040346"/>
    <lineage>
        <taxon>Bacteria</taxon>
        <taxon>Pseudomonadati</taxon>
        <taxon>Pseudomonadota</taxon>
        <taxon>Betaproteobacteria</taxon>
        <taxon>Burkholderiales</taxon>
        <taxon>Comamonadaceae</taxon>
        <taxon>Ottowia</taxon>
    </lineage>
</organism>
<dbReference type="AlphaFoldDB" id="A0AAW6RNV1"/>
<feature type="chain" id="PRO_5043510172" evidence="1">
    <location>
        <begin position="26"/>
        <end position="248"/>
    </location>
</feature>